<proteinExistence type="predicted"/>
<evidence type="ECO:0000313" key="6">
    <source>
        <dbReference type="Proteomes" id="UP000249633"/>
    </source>
</evidence>
<dbReference type="PROSITE" id="PS51318">
    <property type="entry name" value="TAT"/>
    <property type="match status" value="1"/>
</dbReference>
<reference evidence="5 6" key="1">
    <citation type="submission" date="2017-08" db="EMBL/GenBank/DDBJ databases">
        <title>Infants hospitalized years apart are colonized by the same room-sourced microbial strains.</title>
        <authorList>
            <person name="Brooks B."/>
            <person name="Olm M.R."/>
            <person name="Firek B.A."/>
            <person name="Baker R."/>
            <person name="Thomas B.C."/>
            <person name="Morowitz M.J."/>
            <person name="Banfield J.F."/>
        </authorList>
    </citation>
    <scope>NUCLEOTIDE SEQUENCE [LARGE SCALE GENOMIC DNA]</scope>
    <source>
        <strain evidence="5">S2_012_000_R2_81</strain>
    </source>
</reference>
<feature type="signal peptide" evidence="4">
    <location>
        <begin position="1"/>
        <end position="32"/>
    </location>
</feature>
<organism evidence="5 6">
    <name type="scientific">Roseateles depolymerans</name>
    <dbReference type="NCBI Taxonomy" id="76731"/>
    <lineage>
        <taxon>Bacteria</taxon>
        <taxon>Pseudomonadati</taxon>
        <taxon>Pseudomonadota</taxon>
        <taxon>Betaproteobacteria</taxon>
        <taxon>Burkholderiales</taxon>
        <taxon>Sphaerotilaceae</taxon>
        <taxon>Roseateles</taxon>
    </lineage>
</organism>
<gene>
    <name evidence="5" type="ORF">DI603_21255</name>
</gene>
<sequence>MSNCSDPARRRLAQALGAALALGALGVGPAQARDIEPASLPPVDPDRYQAIDLDLTDPARARAVPQRLYLPVVASDAASVPLLLFSHGMGGSRRGYRYLGSWLASQGVAALHVQHVGSDRELWFGNPFGLVGRLQDAAQEREAVARVHDVRFALDQLLAGEWAARLDARRIVACGHSYGANTTLLLAGARVQRGGQALDLREPRLRAAIAISAPPFYGEADPAAILSAVQLPTLHITATEDVIPIPGYRSPASDRVEVFEAMGGPAWLAMFQGGSHSIFTDRVGTGGLALNPQVKAATRELVLAFLANVLDGQPGALQRWPAQWQAILAQWQVSGVAA</sequence>
<dbReference type="PANTHER" id="PTHR10272:SF0">
    <property type="entry name" value="PLATELET-ACTIVATING FACTOR ACETYLHYDROLASE"/>
    <property type="match status" value="1"/>
</dbReference>
<dbReference type="InterPro" id="IPR029058">
    <property type="entry name" value="AB_hydrolase_fold"/>
</dbReference>
<accession>A0A2W5DEW7</accession>
<evidence type="ECO:0000256" key="2">
    <source>
        <dbReference type="ARBA" id="ARBA00022963"/>
    </source>
</evidence>
<dbReference type="PANTHER" id="PTHR10272">
    <property type="entry name" value="PLATELET-ACTIVATING FACTOR ACETYLHYDROLASE"/>
    <property type="match status" value="1"/>
</dbReference>
<keyword evidence="3" id="KW-0443">Lipid metabolism</keyword>
<dbReference type="EMBL" id="QFOD01000028">
    <property type="protein sequence ID" value="PZP27667.1"/>
    <property type="molecule type" value="Genomic_DNA"/>
</dbReference>
<keyword evidence="2" id="KW-0442">Lipid degradation</keyword>
<feature type="chain" id="PRO_5015862530" evidence="4">
    <location>
        <begin position="33"/>
        <end position="338"/>
    </location>
</feature>
<dbReference type="Pfam" id="PF03403">
    <property type="entry name" value="PAF-AH_p_II"/>
    <property type="match status" value="1"/>
</dbReference>
<keyword evidence="4" id="KW-0732">Signal</keyword>
<comment type="caution">
    <text evidence="5">The sequence shown here is derived from an EMBL/GenBank/DDBJ whole genome shotgun (WGS) entry which is preliminary data.</text>
</comment>
<dbReference type="InterPro" id="IPR006311">
    <property type="entry name" value="TAT_signal"/>
</dbReference>
<dbReference type="Proteomes" id="UP000249633">
    <property type="component" value="Unassembled WGS sequence"/>
</dbReference>
<evidence type="ECO:0000313" key="5">
    <source>
        <dbReference type="EMBL" id="PZP27667.1"/>
    </source>
</evidence>
<dbReference type="GO" id="GO:0016042">
    <property type="term" value="P:lipid catabolic process"/>
    <property type="evidence" value="ECO:0007669"/>
    <property type="project" value="UniProtKB-KW"/>
</dbReference>
<dbReference type="Gene3D" id="3.40.50.1820">
    <property type="entry name" value="alpha/beta hydrolase"/>
    <property type="match status" value="1"/>
</dbReference>
<protein>
    <submittedName>
        <fullName evidence="5">Acetylhydrolase</fullName>
    </submittedName>
</protein>
<dbReference type="AlphaFoldDB" id="A0A2W5DEW7"/>
<name>A0A2W5DEW7_9BURK</name>
<keyword evidence="1 5" id="KW-0378">Hydrolase</keyword>
<evidence type="ECO:0000256" key="4">
    <source>
        <dbReference type="SAM" id="SignalP"/>
    </source>
</evidence>
<evidence type="ECO:0000256" key="1">
    <source>
        <dbReference type="ARBA" id="ARBA00022801"/>
    </source>
</evidence>
<dbReference type="SUPFAM" id="SSF53474">
    <property type="entry name" value="alpha/beta-Hydrolases"/>
    <property type="match status" value="1"/>
</dbReference>
<evidence type="ECO:0000256" key="3">
    <source>
        <dbReference type="ARBA" id="ARBA00023098"/>
    </source>
</evidence>
<dbReference type="GO" id="GO:0003847">
    <property type="term" value="F:1-alkyl-2-acetylglycerophosphocholine esterase activity"/>
    <property type="evidence" value="ECO:0007669"/>
    <property type="project" value="TreeGrafter"/>
</dbReference>